<gene>
    <name evidence="2" type="ORF">C5745_19050</name>
</gene>
<name>A0A2S9IVM7_9SPHI</name>
<keyword evidence="1" id="KW-1133">Transmembrane helix</keyword>
<dbReference type="EMBL" id="PVBQ01000025">
    <property type="protein sequence ID" value="PRD44583.1"/>
    <property type="molecule type" value="Genomic_DNA"/>
</dbReference>
<sequence length="119" mass="13619">MASSSLKKNIRMKKQDFLTIINILSTSIVFCYVFVAFKEKDKVSNSLEYLSPPSVLERGSITVKSVKDSATSEDNCKQMIRIWGLNVYGAWKEHHVLVDNIALSFLEIYRRSINLNQTN</sequence>
<evidence type="ECO:0000313" key="2">
    <source>
        <dbReference type="EMBL" id="PRD44583.1"/>
    </source>
</evidence>
<accession>A0A2S9IVM7</accession>
<feature type="transmembrane region" description="Helical" evidence="1">
    <location>
        <begin position="17"/>
        <end position="37"/>
    </location>
</feature>
<protein>
    <submittedName>
        <fullName evidence="2">Uncharacterized protein</fullName>
    </submittedName>
</protein>
<organism evidence="2 3">
    <name type="scientific">Sphingobacterium haloxyli</name>
    <dbReference type="NCBI Taxonomy" id="2100533"/>
    <lineage>
        <taxon>Bacteria</taxon>
        <taxon>Pseudomonadati</taxon>
        <taxon>Bacteroidota</taxon>
        <taxon>Sphingobacteriia</taxon>
        <taxon>Sphingobacteriales</taxon>
        <taxon>Sphingobacteriaceae</taxon>
        <taxon>Sphingobacterium</taxon>
    </lineage>
</organism>
<dbReference type="AlphaFoldDB" id="A0A2S9IVM7"/>
<dbReference type="Proteomes" id="UP000239711">
    <property type="component" value="Unassembled WGS sequence"/>
</dbReference>
<comment type="caution">
    <text evidence="2">The sequence shown here is derived from an EMBL/GenBank/DDBJ whole genome shotgun (WGS) entry which is preliminary data.</text>
</comment>
<reference evidence="2 3" key="1">
    <citation type="submission" date="2018-02" db="EMBL/GenBank/DDBJ databases">
        <title>The draft genome of Sphingobacterium sp. 5JN-11.</title>
        <authorList>
            <person name="Liu L."/>
            <person name="Li L."/>
            <person name="Liang L."/>
            <person name="Zhang X."/>
            <person name="Wang T."/>
        </authorList>
    </citation>
    <scope>NUCLEOTIDE SEQUENCE [LARGE SCALE GENOMIC DNA]</scope>
    <source>
        <strain evidence="2 3">5JN-11</strain>
    </source>
</reference>
<keyword evidence="3" id="KW-1185">Reference proteome</keyword>
<keyword evidence="1" id="KW-0812">Transmembrane</keyword>
<evidence type="ECO:0000313" key="3">
    <source>
        <dbReference type="Proteomes" id="UP000239711"/>
    </source>
</evidence>
<proteinExistence type="predicted"/>
<evidence type="ECO:0000256" key="1">
    <source>
        <dbReference type="SAM" id="Phobius"/>
    </source>
</evidence>
<keyword evidence="1" id="KW-0472">Membrane</keyword>